<dbReference type="InterPro" id="IPR011162">
    <property type="entry name" value="MHC_I/II-like_Ag-recog"/>
</dbReference>
<dbReference type="GO" id="GO:0009897">
    <property type="term" value="C:external side of plasma membrane"/>
    <property type="evidence" value="ECO:0007669"/>
    <property type="project" value="TreeGrafter"/>
</dbReference>
<dbReference type="InterPro" id="IPR036179">
    <property type="entry name" value="Ig-like_dom_sf"/>
</dbReference>
<feature type="chain" id="PRO_5035470722" description="Ig-like domain-containing protein" evidence="4">
    <location>
        <begin position="17"/>
        <end position="363"/>
    </location>
</feature>
<dbReference type="PROSITE" id="PS00290">
    <property type="entry name" value="IG_MHC"/>
    <property type="match status" value="1"/>
</dbReference>
<evidence type="ECO:0000256" key="3">
    <source>
        <dbReference type="SAM" id="Phobius"/>
    </source>
</evidence>
<dbReference type="SMART" id="SM00407">
    <property type="entry name" value="IGc1"/>
    <property type="match status" value="1"/>
</dbReference>
<keyword evidence="3" id="KW-0472">Membrane</keyword>
<feature type="domain" description="Ig-like" evidence="5">
    <location>
        <begin position="197"/>
        <end position="290"/>
    </location>
</feature>
<dbReference type="InterPro" id="IPR037055">
    <property type="entry name" value="MHC_I-like_Ag-recog_sf"/>
</dbReference>
<dbReference type="Pfam" id="PF07654">
    <property type="entry name" value="C1-set"/>
    <property type="match status" value="1"/>
</dbReference>
<evidence type="ECO:0000259" key="5">
    <source>
        <dbReference type="PROSITE" id="PS50835"/>
    </source>
</evidence>
<dbReference type="GO" id="GO:0006955">
    <property type="term" value="P:immune response"/>
    <property type="evidence" value="ECO:0007669"/>
    <property type="project" value="TreeGrafter"/>
</dbReference>
<evidence type="ECO:0000256" key="1">
    <source>
        <dbReference type="ARBA" id="ARBA00023180"/>
    </source>
</evidence>
<protein>
    <recommendedName>
        <fullName evidence="5">Ig-like domain-containing protein</fullName>
    </recommendedName>
</protein>
<keyword evidence="3" id="KW-1133">Transmembrane helix</keyword>
<accession>A0A8C7SZK5</accession>
<evidence type="ECO:0000256" key="4">
    <source>
        <dbReference type="SAM" id="SignalP"/>
    </source>
</evidence>
<dbReference type="InterPro" id="IPR011161">
    <property type="entry name" value="MHC_I-like_Ag-recog"/>
</dbReference>
<keyword evidence="4" id="KW-0732">Signal</keyword>
<keyword evidence="7" id="KW-1185">Reference proteome</keyword>
<dbReference type="GeneTree" id="ENSGT01120000271825"/>
<dbReference type="SUPFAM" id="SSF54452">
    <property type="entry name" value="MHC antigen-recognition domain"/>
    <property type="match status" value="1"/>
</dbReference>
<keyword evidence="1" id="KW-0325">Glycoprotein</keyword>
<proteinExistence type="predicted"/>
<dbReference type="Pfam" id="PF00129">
    <property type="entry name" value="MHC_I"/>
    <property type="match status" value="1"/>
</dbReference>
<name>A0A8C7SZK5_ONCMY</name>
<evidence type="ECO:0000313" key="6">
    <source>
        <dbReference type="Ensembl" id="ENSOMYP00000074194.2"/>
    </source>
</evidence>
<organism evidence="6 7">
    <name type="scientific">Oncorhynchus mykiss</name>
    <name type="common">Rainbow trout</name>
    <name type="synonym">Salmo gairdneri</name>
    <dbReference type="NCBI Taxonomy" id="8022"/>
    <lineage>
        <taxon>Eukaryota</taxon>
        <taxon>Metazoa</taxon>
        <taxon>Chordata</taxon>
        <taxon>Craniata</taxon>
        <taxon>Vertebrata</taxon>
        <taxon>Euteleostomi</taxon>
        <taxon>Actinopterygii</taxon>
        <taxon>Neopterygii</taxon>
        <taxon>Teleostei</taxon>
        <taxon>Protacanthopterygii</taxon>
        <taxon>Salmoniformes</taxon>
        <taxon>Salmonidae</taxon>
        <taxon>Salmoninae</taxon>
        <taxon>Oncorhynchus</taxon>
    </lineage>
</organism>
<dbReference type="InterPro" id="IPR050208">
    <property type="entry name" value="MHC_class-I_related"/>
</dbReference>
<evidence type="ECO:0000256" key="2">
    <source>
        <dbReference type="ARBA" id="ARBA00023319"/>
    </source>
</evidence>
<feature type="transmembrane region" description="Helical" evidence="3">
    <location>
        <begin position="302"/>
        <end position="325"/>
    </location>
</feature>
<dbReference type="SUPFAM" id="SSF48726">
    <property type="entry name" value="Immunoglobulin"/>
    <property type="match status" value="1"/>
</dbReference>
<dbReference type="Proteomes" id="UP000694395">
    <property type="component" value="Chromosome 16"/>
</dbReference>
<dbReference type="Gene3D" id="3.30.500.10">
    <property type="entry name" value="MHC class I-like antigen recognition-like"/>
    <property type="match status" value="1"/>
</dbReference>
<feature type="signal peptide" evidence="4">
    <location>
        <begin position="1"/>
        <end position="16"/>
    </location>
</feature>
<keyword evidence="3" id="KW-0812">Transmembrane</keyword>
<dbReference type="GO" id="GO:0005615">
    <property type="term" value="C:extracellular space"/>
    <property type="evidence" value="ECO:0007669"/>
    <property type="project" value="TreeGrafter"/>
</dbReference>
<reference evidence="6" key="2">
    <citation type="submission" date="2025-08" db="UniProtKB">
        <authorList>
            <consortium name="Ensembl"/>
        </authorList>
    </citation>
    <scope>IDENTIFICATION</scope>
</reference>
<keyword evidence="2" id="KW-0393">Immunoglobulin domain</keyword>
<dbReference type="InterPro" id="IPR003006">
    <property type="entry name" value="Ig/MHC_CS"/>
</dbReference>
<reference evidence="6" key="1">
    <citation type="submission" date="2020-07" db="EMBL/GenBank/DDBJ databases">
        <title>A long reads based de novo assembly of the rainbow trout Arlee double haploid line genome.</title>
        <authorList>
            <person name="Gao G."/>
            <person name="Palti Y."/>
        </authorList>
    </citation>
    <scope>NUCLEOTIDE SEQUENCE [LARGE SCALE GENOMIC DNA]</scope>
</reference>
<gene>
    <name evidence="6" type="primary">LOC110492192</name>
</gene>
<dbReference type="PANTHER" id="PTHR16675:SF191">
    <property type="entry name" value="CLASS I HISTOCOMPATIBILITY ANTIGEN, F10 ALPHA CHAIN-LIKE-RELATED"/>
    <property type="match status" value="1"/>
</dbReference>
<dbReference type="InterPro" id="IPR007110">
    <property type="entry name" value="Ig-like_dom"/>
</dbReference>
<reference evidence="6" key="3">
    <citation type="submission" date="2025-09" db="UniProtKB">
        <authorList>
            <consortium name="Ensembl"/>
        </authorList>
    </citation>
    <scope>IDENTIFICATION</scope>
</reference>
<dbReference type="Gene3D" id="2.60.40.10">
    <property type="entry name" value="Immunoglobulins"/>
    <property type="match status" value="1"/>
</dbReference>
<sequence length="363" mass="41710">MNFYTLFLIYLPIVNAGKSSHSLWGLATHVLGETEFPEFCVLWMLDDVQVGYYDSNSWRFISRTDENIDEEYSKTVQGASWDVYLSMRKRSSLLQHRFNSTTGIFVHQRLIGCELEDNEKQGQLMIKEAFNGIDGGVLNFNKLQYNYHPKWPELEFNQQRTQYIQMGLDKVYLPICIKSLKDYLKKEEKLVMRKVRPRVRLISKESTDTEGAKITCLAFGFYPRHINLTLLRDGQPVAEHELKGGQLLPNGDWTYQLRKSLTITVQELRERPNYTCTANHISMDNKLDVSWVPDTGPDSASIIPVVLVMAVVLILIGILVVIGMWKWKHAGVPTFSGHIYSAAKDTGKYVKKCLHHIIKACTQ</sequence>
<dbReference type="Ensembl" id="ENSOMYT00000080770.2">
    <property type="protein sequence ID" value="ENSOMYP00000074194.2"/>
    <property type="gene ID" value="ENSOMYG00000034309.2"/>
</dbReference>
<dbReference type="AlphaFoldDB" id="A0A8C7SZK5"/>
<dbReference type="InterPro" id="IPR013783">
    <property type="entry name" value="Ig-like_fold"/>
</dbReference>
<dbReference type="PANTHER" id="PTHR16675">
    <property type="entry name" value="MHC CLASS I-RELATED"/>
    <property type="match status" value="1"/>
</dbReference>
<dbReference type="PROSITE" id="PS50835">
    <property type="entry name" value="IG_LIKE"/>
    <property type="match status" value="1"/>
</dbReference>
<dbReference type="InterPro" id="IPR003597">
    <property type="entry name" value="Ig_C1-set"/>
</dbReference>
<evidence type="ECO:0000313" key="7">
    <source>
        <dbReference type="Proteomes" id="UP000694395"/>
    </source>
</evidence>